<organism evidence="3 4">
    <name type="scientific">Thalassococcus halodurans</name>
    <dbReference type="NCBI Taxonomy" id="373675"/>
    <lineage>
        <taxon>Bacteria</taxon>
        <taxon>Pseudomonadati</taxon>
        <taxon>Pseudomonadota</taxon>
        <taxon>Alphaproteobacteria</taxon>
        <taxon>Rhodobacterales</taxon>
        <taxon>Roseobacteraceae</taxon>
        <taxon>Thalassococcus</taxon>
    </lineage>
</organism>
<proteinExistence type="predicted"/>
<evidence type="ECO:0000259" key="2">
    <source>
        <dbReference type="Pfam" id="PF10073"/>
    </source>
</evidence>
<feature type="domain" description="GapR-like DNA-binding" evidence="2">
    <location>
        <begin position="13"/>
        <end position="84"/>
    </location>
</feature>
<sequence>MNDETSSNSYGVAAGELRQFIERYERLESEKKDIADAQKEVMAEAKGRGYDTKVMRKVIALRKRDANDIAEEEAVLDMYKSALGMA</sequence>
<dbReference type="Proteomes" id="UP000236752">
    <property type="component" value="Unassembled WGS sequence"/>
</dbReference>
<dbReference type="OrthoDB" id="9813793at2"/>
<dbReference type="Pfam" id="PF10073">
    <property type="entry name" value="GapR_DNA-bd"/>
    <property type="match status" value="1"/>
</dbReference>
<dbReference type="InterPro" id="IPR046367">
    <property type="entry name" value="GapR-like_DNA-bd"/>
</dbReference>
<keyword evidence="1" id="KW-0175">Coiled coil</keyword>
<feature type="coiled-coil region" evidence="1">
    <location>
        <begin position="17"/>
        <end position="44"/>
    </location>
</feature>
<protein>
    <submittedName>
        <fullName evidence="3">Uncharacterized conserved protein, UPF0335 family</fullName>
    </submittedName>
</protein>
<gene>
    <name evidence="3" type="ORF">SAMN04488045_0268</name>
</gene>
<accession>A0A1H5SK26</accession>
<dbReference type="EMBL" id="FNUZ01000001">
    <property type="protein sequence ID" value="SEF50949.1"/>
    <property type="molecule type" value="Genomic_DNA"/>
</dbReference>
<dbReference type="NCBIfam" id="NF010247">
    <property type="entry name" value="PRK13694.1"/>
    <property type="match status" value="1"/>
</dbReference>
<dbReference type="AlphaFoldDB" id="A0A1H5SK26"/>
<dbReference type="GO" id="GO:0003677">
    <property type="term" value="F:DNA binding"/>
    <property type="evidence" value="ECO:0007669"/>
    <property type="project" value="InterPro"/>
</dbReference>
<name>A0A1H5SK26_9RHOB</name>
<evidence type="ECO:0000313" key="4">
    <source>
        <dbReference type="Proteomes" id="UP000236752"/>
    </source>
</evidence>
<evidence type="ECO:0000313" key="3">
    <source>
        <dbReference type="EMBL" id="SEF50949.1"/>
    </source>
</evidence>
<evidence type="ECO:0000256" key="1">
    <source>
        <dbReference type="SAM" id="Coils"/>
    </source>
</evidence>
<dbReference type="RefSeq" id="WP_103908677.1">
    <property type="nucleotide sequence ID" value="NZ_FNUZ01000001.1"/>
</dbReference>
<reference evidence="3 4" key="1">
    <citation type="submission" date="2016-10" db="EMBL/GenBank/DDBJ databases">
        <authorList>
            <person name="de Groot N.N."/>
        </authorList>
    </citation>
    <scope>NUCLEOTIDE SEQUENCE [LARGE SCALE GENOMIC DNA]</scope>
    <source>
        <strain evidence="3 4">DSM 26915</strain>
    </source>
</reference>
<keyword evidence="4" id="KW-1185">Reference proteome</keyword>